<dbReference type="Ensembl" id="ENSCHIT00010051475.1">
    <property type="protein sequence ID" value="ENSCHIP00010036631.1"/>
    <property type="gene ID" value="ENSCHIG00010027117.1"/>
</dbReference>
<reference evidence="2" key="1">
    <citation type="submission" date="2019-03" db="EMBL/GenBank/DDBJ databases">
        <title>Genome sequencing and reference-guided assembly of Black Bengal Goat (Capra hircus).</title>
        <authorList>
            <person name="Siddiki A.Z."/>
            <person name="Baten A."/>
            <person name="Billah M."/>
            <person name="Alam M.A.U."/>
            <person name="Shawrob K.S.M."/>
            <person name="Saha S."/>
            <person name="Chowdhury M."/>
            <person name="Rahman A.H."/>
            <person name="Stear M."/>
            <person name="Miah G."/>
            <person name="Das G.B."/>
            <person name="Hossain M.M."/>
            <person name="Kumkum M."/>
            <person name="Islam M.S."/>
            <person name="Mollah A.M."/>
            <person name="Ahsan A."/>
            <person name="Tusar F."/>
            <person name="Khan M.K.I."/>
        </authorList>
    </citation>
    <scope>NUCLEOTIDE SEQUENCE [LARGE SCALE GENOMIC DNA]</scope>
</reference>
<evidence type="ECO:0000256" key="1">
    <source>
        <dbReference type="SAM" id="MobiDB-lite"/>
    </source>
</evidence>
<feature type="region of interest" description="Disordered" evidence="1">
    <location>
        <begin position="1"/>
        <end position="38"/>
    </location>
</feature>
<accession>A0A8C2RZW7</accession>
<reference evidence="2" key="2">
    <citation type="submission" date="2025-08" db="UniProtKB">
        <authorList>
            <consortium name="Ensembl"/>
        </authorList>
    </citation>
    <scope>IDENTIFICATION</scope>
</reference>
<protein>
    <submittedName>
        <fullName evidence="2">Uncharacterized protein</fullName>
    </submittedName>
</protein>
<proteinExistence type="predicted"/>
<dbReference type="AlphaFoldDB" id="A0A8C2RZW7"/>
<organism evidence="2">
    <name type="scientific">Capra hircus</name>
    <name type="common">Goat</name>
    <dbReference type="NCBI Taxonomy" id="9925"/>
    <lineage>
        <taxon>Eukaryota</taxon>
        <taxon>Metazoa</taxon>
        <taxon>Chordata</taxon>
        <taxon>Craniata</taxon>
        <taxon>Vertebrata</taxon>
        <taxon>Euteleostomi</taxon>
        <taxon>Mammalia</taxon>
        <taxon>Eutheria</taxon>
        <taxon>Laurasiatheria</taxon>
        <taxon>Artiodactyla</taxon>
        <taxon>Ruminantia</taxon>
        <taxon>Pecora</taxon>
        <taxon>Bovidae</taxon>
        <taxon>Caprinae</taxon>
        <taxon>Capra</taxon>
    </lineage>
</organism>
<sequence length="38" mass="3717">MASGMGGSWSHPAAQTAAPMESGAPTPTAQCHGNCGCR</sequence>
<name>A0A8C2RZW7_CAPHI</name>
<evidence type="ECO:0000313" key="2">
    <source>
        <dbReference type="Ensembl" id="ENSCHIP00010036631.1"/>
    </source>
</evidence>